<dbReference type="OrthoDB" id="5857104at2759"/>
<dbReference type="PANTHER" id="PTHR45623:SF14">
    <property type="entry name" value="CHROMODOMAIN-HELICASE-DNA-BINDING PROTEIN 1"/>
    <property type="match status" value="1"/>
</dbReference>
<dbReference type="GO" id="GO:0005634">
    <property type="term" value="C:nucleus"/>
    <property type="evidence" value="ECO:0007669"/>
    <property type="project" value="UniProtKB-SubCell"/>
</dbReference>
<accession>A0A6S7HQJ0</accession>
<evidence type="ECO:0000256" key="2">
    <source>
        <dbReference type="ARBA" id="ARBA00022737"/>
    </source>
</evidence>
<dbReference type="GO" id="GO:0005524">
    <property type="term" value="F:ATP binding"/>
    <property type="evidence" value="ECO:0007669"/>
    <property type="project" value="UniProtKB-KW"/>
</dbReference>
<dbReference type="GO" id="GO:0016887">
    <property type="term" value="F:ATP hydrolysis activity"/>
    <property type="evidence" value="ECO:0007669"/>
    <property type="project" value="TreeGrafter"/>
</dbReference>
<dbReference type="Proteomes" id="UP001152795">
    <property type="component" value="Unassembled WGS sequence"/>
</dbReference>
<dbReference type="Gene3D" id="2.40.50.40">
    <property type="match status" value="2"/>
</dbReference>
<gene>
    <name evidence="13" type="ORF">PACLA_8A037088</name>
</gene>
<evidence type="ECO:0000256" key="6">
    <source>
        <dbReference type="ARBA" id="ARBA00022840"/>
    </source>
</evidence>
<dbReference type="SMART" id="SM00490">
    <property type="entry name" value="HELICc"/>
    <property type="match status" value="1"/>
</dbReference>
<dbReference type="InterPro" id="IPR002464">
    <property type="entry name" value="DNA/RNA_helicase_DEAH_CS"/>
</dbReference>
<dbReference type="FunFam" id="2.40.50.40:FF:000014">
    <property type="entry name" value="Chromodomain-helicase-DNA-binding protein 2 isoform 1"/>
    <property type="match status" value="1"/>
</dbReference>
<evidence type="ECO:0000256" key="3">
    <source>
        <dbReference type="ARBA" id="ARBA00022741"/>
    </source>
</evidence>
<dbReference type="PROSITE" id="PS00690">
    <property type="entry name" value="DEAH_ATP_HELICASE"/>
    <property type="match status" value="1"/>
</dbReference>
<evidence type="ECO:0000256" key="12">
    <source>
        <dbReference type="SAM" id="MobiDB-lite"/>
    </source>
</evidence>
<organism evidence="13 14">
    <name type="scientific">Paramuricea clavata</name>
    <name type="common">Red gorgonian</name>
    <name type="synonym">Violescent sea-whip</name>
    <dbReference type="NCBI Taxonomy" id="317549"/>
    <lineage>
        <taxon>Eukaryota</taxon>
        <taxon>Metazoa</taxon>
        <taxon>Cnidaria</taxon>
        <taxon>Anthozoa</taxon>
        <taxon>Octocorallia</taxon>
        <taxon>Malacalcyonacea</taxon>
        <taxon>Plexauridae</taxon>
        <taxon>Paramuricea</taxon>
    </lineage>
</organism>
<evidence type="ECO:0000256" key="9">
    <source>
        <dbReference type="ARBA" id="ARBA00023125"/>
    </source>
</evidence>
<evidence type="ECO:0000256" key="11">
    <source>
        <dbReference type="ARBA" id="ARBA00023242"/>
    </source>
</evidence>
<keyword evidence="8" id="KW-0805">Transcription regulation</keyword>
<evidence type="ECO:0000256" key="5">
    <source>
        <dbReference type="ARBA" id="ARBA00022806"/>
    </source>
</evidence>
<dbReference type="SUPFAM" id="SSF54160">
    <property type="entry name" value="Chromo domain-like"/>
    <property type="match status" value="2"/>
</dbReference>
<evidence type="ECO:0000256" key="10">
    <source>
        <dbReference type="ARBA" id="ARBA00023163"/>
    </source>
</evidence>
<dbReference type="GO" id="GO:0042393">
    <property type="term" value="F:histone binding"/>
    <property type="evidence" value="ECO:0007669"/>
    <property type="project" value="TreeGrafter"/>
</dbReference>
<dbReference type="Gene3D" id="3.40.50.10810">
    <property type="entry name" value="Tandem AAA-ATPase domain"/>
    <property type="match status" value="1"/>
</dbReference>
<reference evidence="13" key="1">
    <citation type="submission" date="2020-04" db="EMBL/GenBank/DDBJ databases">
        <authorList>
            <person name="Alioto T."/>
            <person name="Alioto T."/>
            <person name="Gomez Garrido J."/>
        </authorList>
    </citation>
    <scope>NUCLEOTIDE SEQUENCE</scope>
    <source>
        <strain evidence="13">A484AB</strain>
    </source>
</reference>
<feature type="compositionally biased region" description="Polar residues" evidence="12">
    <location>
        <begin position="100"/>
        <end position="117"/>
    </location>
</feature>
<keyword evidence="6" id="KW-0067">ATP-binding</keyword>
<dbReference type="GO" id="GO:0003677">
    <property type="term" value="F:DNA binding"/>
    <property type="evidence" value="ECO:0007669"/>
    <property type="project" value="UniProtKB-KW"/>
</dbReference>
<dbReference type="InterPro" id="IPR023779">
    <property type="entry name" value="Chromodomain_CS"/>
</dbReference>
<proteinExistence type="predicted"/>
<dbReference type="Gene3D" id="3.40.50.300">
    <property type="entry name" value="P-loop containing nucleotide triphosphate hydrolases"/>
    <property type="match status" value="1"/>
</dbReference>
<dbReference type="CDD" id="cd18793">
    <property type="entry name" value="SF2_C_SNF"/>
    <property type="match status" value="1"/>
</dbReference>
<dbReference type="FunFam" id="3.40.50.10810:FF:000005">
    <property type="entry name" value="Photoperiod-independent early flowering 1"/>
    <property type="match status" value="1"/>
</dbReference>
<keyword evidence="7" id="KW-0156">Chromatin regulator</keyword>
<keyword evidence="3" id="KW-0547">Nucleotide-binding</keyword>
<dbReference type="InterPro" id="IPR038718">
    <property type="entry name" value="SNF2-like_sf"/>
</dbReference>
<evidence type="ECO:0000256" key="1">
    <source>
        <dbReference type="ARBA" id="ARBA00004123"/>
    </source>
</evidence>
<dbReference type="FunFam" id="3.40.50.300:FF:000130">
    <property type="entry name" value="Chromodomain-helicase-DNA-binding protein 2 isoform 1"/>
    <property type="match status" value="1"/>
</dbReference>
<dbReference type="GO" id="GO:0003682">
    <property type="term" value="F:chromatin binding"/>
    <property type="evidence" value="ECO:0007669"/>
    <property type="project" value="TreeGrafter"/>
</dbReference>
<feature type="region of interest" description="Disordered" evidence="12">
    <location>
        <begin position="71"/>
        <end position="270"/>
    </location>
</feature>
<dbReference type="InterPro" id="IPR014001">
    <property type="entry name" value="Helicase_ATP-bd"/>
</dbReference>
<dbReference type="AlphaFoldDB" id="A0A6S7HQJ0"/>
<keyword evidence="10" id="KW-0804">Transcription</keyword>
<feature type="non-terminal residue" evidence="13">
    <location>
        <position position="1"/>
    </location>
</feature>
<dbReference type="GO" id="GO:0140658">
    <property type="term" value="F:ATP-dependent chromatin remodeler activity"/>
    <property type="evidence" value="ECO:0007669"/>
    <property type="project" value="TreeGrafter"/>
</dbReference>
<evidence type="ECO:0000313" key="13">
    <source>
        <dbReference type="EMBL" id="CAB4006063.1"/>
    </source>
</evidence>
<dbReference type="Pfam" id="PF00271">
    <property type="entry name" value="Helicase_C"/>
    <property type="match status" value="1"/>
</dbReference>
<dbReference type="InterPro" id="IPR000953">
    <property type="entry name" value="Chromo/chromo_shadow_dom"/>
</dbReference>
<sequence>MACNYDITQRINSLDSDHMMIEEDLNSSDSGSEDDDVNVTSDEDEPYQVLNTSQFRKQNQSSWLNRGNVVQNVSLSDENSDSDGSTDSQSEIDEADRAQLQENKTPVSAAAYQSSSPTKKDRFWEQDPDVYGIRRSGRSRKEPVRYTVTASQDDSEEEVQPQKRPARTSKGNQRSQKRRRLSSSDWPTQSSESGSESSDAYSPQETRSRPVPRSTARVPGQTRRVNNNNKSSKRSYKDSDDERSRIPSRKATGNVCYKEESEAEETDEDDIIEVSADAVVDYEDDDRETIEKILNTRIAPIQWTGARTTMYSSEYEEMLHQIELEDSPEAQESSRHYLIKWKGWSHLHNTWESKETLLQQNVKGIKKLENYIKRMEEIDRWKKYAVPEDVDYFECQEQMNLDLHEEYQQVERVIGHTNIKGVDEFGKTVNQVDYLCKWVGLPYSEASWEDGPLISKIGYQEKIDSYLKRERCDKVPAKSERFPKQKPKFIPLKKQPAFLSKGTGMELRDYQLGGLNFLTHSWSRNNSVILADEMGLGKTIQSIAFLSNLINSYSVWGPFLLVVPLSTIAAWQREFSLWAPEINLVVYLGDALSRKKIQEFEFHHSSLKSKLKFNALLSTYEIVLKDKDVLRTINWSALLVDEAHRLKNDDSLLYKVLFDFTTHHRVLVTGTPLQNSLKELWSLLHFIMPNSFSSWEEFEENHATKEEKESGFSRLHKEIEPFLFRRVKKDVEKSLPAKVEQILRVEMSSIQKQYYRWILTKNFKMLNKGMKGNSNTFLNIVMELKKCCNHSALIRPVDEYGDLQSILQGSGKLMLLDKLLCRLKETGHRVLIFSQMVRMLDILADYLQRRHFNFQRLDGSVRGDLRKKALDHFNAEGSEDFCFLLSTRAGGLGINLATADTVIIFDSDWNPQNDLQAQARAHRIGQKNQVNIYRLVTKGSVEEEIVERAKKKMILDHLIIQRMDTTGRKVLSKTNTAPSANTPFNKDELSAILKFGAEDLFKEGDGERDKELQ</sequence>
<keyword evidence="11" id="KW-0539">Nucleus</keyword>
<dbReference type="InterPro" id="IPR016197">
    <property type="entry name" value="Chromo-like_dom_sf"/>
</dbReference>
<dbReference type="InterPro" id="IPR023780">
    <property type="entry name" value="Chromo_domain"/>
</dbReference>
<comment type="subcellular location">
    <subcellularLocation>
        <location evidence="1">Nucleus</location>
    </subcellularLocation>
</comment>
<feature type="compositionally biased region" description="Acidic residues" evidence="12">
    <location>
        <begin position="261"/>
        <end position="270"/>
    </location>
</feature>
<feature type="compositionally biased region" description="Basic and acidic residues" evidence="12">
    <location>
        <begin position="235"/>
        <end position="245"/>
    </location>
</feature>
<keyword evidence="4" id="KW-0378">Hydrolase</keyword>
<protein>
    <submittedName>
        <fullName evidence="13">Chromodomain-helicase-DNA-binding 2 isoform X1</fullName>
    </submittedName>
</protein>
<evidence type="ECO:0000256" key="8">
    <source>
        <dbReference type="ARBA" id="ARBA00023015"/>
    </source>
</evidence>
<dbReference type="PROSITE" id="PS51194">
    <property type="entry name" value="HELICASE_CTER"/>
    <property type="match status" value="1"/>
</dbReference>
<dbReference type="SMART" id="SM00487">
    <property type="entry name" value="DEXDc"/>
    <property type="match status" value="1"/>
</dbReference>
<dbReference type="InterPro" id="IPR001650">
    <property type="entry name" value="Helicase_C-like"/>
</dbReference>
<dbReference type="PANTHER" id="PTHR45623">
    <property type="entry name" value="CHROMODOMAIN-HELICASE-DNA-BINDING PROTEIN 3-RELATED-RELATED"/>
    <property type="match status" value="1"/>
</dbReference>
<dbReference type="PROSITE" id="PS51192">
    <property type="entry name" value="HELICASE_ATP_BIND_1"/>
    <property type="match status" value="1"/>
</dbReference>
<dbReference type="GO" id="GO:0034728">
    <property type="term" value="P:nucleosome organization"/>
    <property type="evidence" value="ECO:0007669"/>
    <property type="project" value="TreeGrafter"/>
</dbReference>
<dbReference type="SMART" id="SM00298">
    <property type="entry name" value="CHROMO"/>
    <property type="match status" value="2"/>
</dbReference>
<evidence type="ECO:0000313" key="14">
    <source>
        <dbReference type="Proteomes" id="UP001152795"/>
    </source>
</evidence>
<dbReference type="InterPro" id="IPR000330">
    <property type="entry name" value="SNF2_N"/>
</dbReference>
<dbReference type="Pfam" id="PF00385">
    <property type="entry name" value="Chromo"/>
    <property type="match status" value="2"/>
</dbReference>
<dbReference type="PROSITE" id="PS00598">
    <property type="entry name" value="CHROMO_1"/>
    <property type="match status" value="2"/>
</dbReference>
<keyword evidence="2" id="KW-0677">Repeat</keyword>
<dbReference type="SUPFAM" id="SSF52540">
    <property type="entry name" value="P-loop containing nucleoside triphosphate hydrolases"/>
    <property type="match status" value="2"/>
</dbReference>
<dbReference type="InterPro" id="IPR049730">
    <property type="entry name" value="SNF2/RAD54-like_C"/>
</dbReference>
<keyword evidence="14" id="KW-1185">Reference proteome</keyword>
<dbReference type="EMBL" id="CACRXK020005400">
    <property type="protein sequence ID" value="CAB4006063.1"/>
    <property type="molecule type" value="Genomic_DNA"/>
</dbReference>
<keyword evidence="5" id="KW-0347">Helicase</keyword>
<comment type="caution">
    <text evidence="13">The sequence shown here is derived from an EMBL/GenBank/DDBJ whole genome shotgun (WGS) entry which is preliminary data.</text>
</comment>
<feature type="region of interest" description="Disordered" evidence="12">
    <location>
        <begin position="23"/>
        <end position="46"/>
    </location>
</feature>
<feature type="compositionally biased region" description="Polar residues" evidence="12">
    <location>
        <begin position="71"/>
        <end position="89"/>
    </location>
</feature>
<dbReference type="InterPro" id="IPR027417">
    <property type="entry name" value="P-loop_NTPase"/>
</dbReference>
<keyword evidence="9" id="KW-0238">DNA-binding</keyword>
<dbReference type="GO" id="GO:0004386">
    <property type="term" value="F:helicase activity"/>
    <property type="evidence" value="ECO:0007669"/>
    <property type="project" value="UniProtKB-KW"/>
</dbReference>
<dbReference type="Pfam" id="PF00176">
    <property type="entry name" value="SNF2-rel_dom"/>
    <property type="match status" value="1"/>
</dbReference>
<evidence type="ECO:0000256" key="7">
    <source>
        <dbReference type="ARBA" id="ARBA00022853"/>
    </source>
</evidence>
<dbReference type="PROSITE" id="PS50013">
    <property type="entry name" value="CHROMO_2"/>
    <property type="match status" value="2"/>
</dbReference>
<evidence type="ECO:0000256" key="4">
    <source>
        <dbReference type="ARBA" id="ARBA00022801"/>
    </source>
</evidence>
<name>A0A6S7HQJ0_PARCT</name>
<dbReference type="GO" id="GO:0000785">
    <property type="term" value="C:chromatin"/>
    <property type="evidence" value="ECO:0007669"/>
    <property type="project" value="TreeGrafter"/>
</dbReference>